<dbReference type="EMBL" id="AP011532">
    <property type="protein sequence ID" value="BAI61685.1"/>
    <property type="molecule type" value="Genomic_DNA"/>
</dbReference>
<gene>
    <name evidence="2" type="ordered locus">MCP_1613</name>
</gene>
<proteinExistence type="predicted"/>
<reference evidence="3" key="3">
    <citation type="journal article" date="2011" name="PLoS ONE">
        <title>Genome sequence of a mesophilic hydrogenotrophic methanogen Methanocella paludicola, the first cultivated representative of the order Methanocellales.</title>
        <authorList>
            <person name="Sakai S."/>
            <person name="Takaki Y."/>
            <person name="Shimamura S."/>
            <person name="Sekine M."/>
            <person name="Tajima T."/>
            <person name="Kosugi H."/>
            <person name="Ichikawa N."/>
            <person name="Tasumi E."/>
            <person name="Hiraki A.T."/>
            <person name="Shimizu A."/>
            <person name="Kato Y."/>
            <person name="Nishiko R."/>
            <person name="Mori K."/>
            <person name="Fujita N."/>
            <person name="Imachi H."/>
            <person name="Takai K."/>
        </authorList>
    </citation>
    <scope>NUCLEOTIDE SEQUENCE [LARGE SCALE GENOMIC DNA]</scope>
    <source>
        <strain evidence="3">DSM 17711 / JCM 13418 / NBRC 101707 / SANAE</strain>
    </source>
</reference>
<dbReference type="STRING" id="304371.MCP_1613"/>
<evidence type="ECO:0000313" key="2">
    <source>
        <dbReference type="EMBL" id="BAI61685.1"/>
    </source>
</evidence>
<evidence type="ECO:0000256" key="1">
    <source>
        <dbReference type="SAM" id="MobiDB-lite"/>
    </source>
</evidence>
<reference evidence="2 3" key="2">
    <citation type="journal article" date="2008" name="Int. J. Syst. Evol. Microbiol.">
        <title>Methanocella paludicola gen. nov., sp. nov., a methane-producing archaeon, the first isolate of the lineage 'Rice Cluster I', and proposal of the new archaeal order Methanocellales ord. nov.</title>
        <authorList>
            <person name="Sakai S."/>
            <person name="Imachi H."/>
            <person name="Hanada S."/>
            <person name="Ohashi A."/>
            <person name="Harada H."/>
            <person name="Kamagata Y."/>
        </authorList>
    </citation>
    <scope>NUCLEOTIDE SEQUENCE [LARGE SCALE GENOMIC DNA]</scope>
    <source>
        <strain evidence="3">DSM 17711 / JCM 13418 / NBRC 101707 / SANAE</strain>
    </source>
</reference>
<dbReference type="PROSITE" id="PS51257">
    <property type="entry name" value="PROKAR_LIPOPROTEIN"/>
    <property type="match status" value="1"/>
</dbReference>
<accession>D1YZ13</accession>
<dbReference type="Proteomes" id="UP000001882">
    <property type="component" value="Chromosome"/>
</dbReference>
<dbReference type="AlphaFoldDB" id="D1YZ13"/>
<keyword evidence="3" id="KW-1185">Reference proteome</keyword>
<evidence type="ECO:0000313" key="3">
    <source>
        <dbReference type="Proteomes" id="UP000001882"/>
    </source>
</evidence>
<dbReference type="KEGG" id="mpd:MCP_1613"/>
<dbReference type="eggNOG" id="arCOG07676">
    <property type="taxonomic scope" value="Archaea"/>
</dbReference>
<sequence length="238" mass="26379">MIKQLIASIAILSSIILITGCTGIQQATVTPTPIPSPTLSQSAPTITPTPSLSPSPKPTTLPAANGLIPGTALYNPFNTHNYEYVATITDYLGTRPYKWADSNLTTDTYNGRSAYHWKVNEYDTSHSLAKTTDYYYDKDHALLGGHMKIQPNVDRDFSSSETGIYGEATEPRNYDYRLEGRESVTVQGFTYQDAAKYAAQKTPYDSVTIWVESSISIPVKIEYAYSNVRITYELTDMS</sequence>
<feature type="region of interest" description="Disordered" evidence="1">
    <location>
        <begin position="33"/>
        <end position="58"/>
    </location>
</feature>
<name>D1YZ13_METPS</name>
<dbReference type="InParanoid" id="D1YZ13"/>
<reference evidence="2 3" key="1">
    <citation type="journal article" date="2007" name="Appl. Environ. Microbiol.">
        <title>Isolation of key methanogens for global methane emission from rice paddy fields: a novel isolate affiliated with the clone cluster rice cluster I.</title>
        <authorList>
            <person name="Sakai S."/>
            <person name="Imachi H."/>
            <person name="Sekiguchi Y."/>
            <person name="Ohashi A."/>
            <person name="Harada H."/>
            <person name="Kamagata Y."/>
        </authorList>
    </citation>
    <scope>NUCLEOTIDE SEQUENCE [LARGE SCALE GENOMIC DNA]</scope>
    <source>
        <strain evidence="3">DSM 17711 / JCM 13418 / NBRC 101707 / SANAE</strain>
    </source>
</reference>
<protein>
    <submittedName>
        <fullName evidence="2">Uncharacterized protein</fullName>
    </submittedName>
</protein>
<organism evidence="2 3">
    <name type="scientific">Methanocella paludicola (strain DSM 17711 / JCM 13418 / NBRC 101707 / SANAE)</name>
    <dbReference type="NCBI Taxonomy" id="304371"/>
    <lineage>
        <taxon>Archaea</taxon>
        <taxon>Methanobacteriati</taxon>
        <taxon>Methanobacteriota</taxon>
        <taxon>Stenosarchaea group</taxon>
        <taxon>Methanomicrobia</taxon>
        <taxon>Methanocellales</taxon>
        <taxon>Methanocellaceae</taxon>
        <taxon>Methanocella</taxon>
    </lineage>
</organism>